<evidence type="ECO:0000313" key="3">
    <source>
        <dbReference type="Proteomes" id="UP000465866"/>
    </source>
</evidence>
<protein>
    <submittedName>
        <fullName evidence="2">PE family protein</fullName>
    </submittedName>
</protein>
<keyword evidence="3" id="KW-1185">Reference proteome</keyword>
<evidence type="ECO:0000313" key="2">
    <source>
        <dbReference type="EMBL" id="BBX44859.1"/>
    </source>
</evidence>
<dbReference type="KEGG" id="mcoo:MCOO_08740"/>
<dbReference type="InterPro" id="IPR000084">
    <property type="entry name" value="PE-PGRS_N"/>
</dbReference>
<accession>A0A7I7KSY4</accession>
<dbReference type="Proteomes" id="UP000465866">
    <property type="component" value="Chromosome"/>
</dbReference>
<dbReference type="InterPro" id="IPR038332">
    <property type="entry name" value="PPE_sf"/>
</dbReference>
<organism evidence="2 3">
    <name type="scientific">Mycobacterium cookii</name>
    <dbReference type="NCBI Taxonomy" id="1775"/>
    <lineage>
        <taxon>Bacteria</taxon>
        <taxon>Bacillati</taxon>
        <taxon>Actinomycetota</taxon>
        <taxon>Actinomycetes</taxon>
        <taxon>Mycobacteriales</taxon>
        <taxon>Mycobacteriaceae</taxon>
        <taxon>Mycobacterium</taxon>
    </lineage>
</organism>
<dbReference type="AlphaFoldDB" id="A0A7I7KSY4"/>
<dbReference type="EMBL" id="AP022569">
    <property type="protein sequence ID" value="BBX44859.1"/>
    <property type="molecule type" value="Genomic_DNA"/>
</dbReference>
<gene>
    <name evidence="2" type="primary">PE18_4</name>
    <name evidence="2" type="ORF">MCOO_08740</name>
</gene>
<dbReference type="SUPFAM" id="SSF140459">
    <property type="entry name" value="PE/PPE dimer-like"/>
    <property type="match status" value="1"/>
</dbReference>
<proteinExistence type="predicted"/>
<dbReference type="Gene3D" id="1.10.287.850">
    <property type="entry name" value="HP0062-like domain"/>
    <property type="match status" value="1"/>
</dbReference>
<name>A0A7I7KSY4_9MYCO</name>
<dbReference type="RefSeq" id="WP_163775246.1">
    <property type="nucleotide sequence ID" value="NZ_AP022569.1"/>
</dbReference>
<dbReference type="Pfam" id="PF00934">
    <property type="entry name" value="PE"/>
    <property type="match status" value="1"/>
</dbReference>
<evidence type="ECO:0000259" key="1">
    <source>
        <dbReference type="Pfam" id="PF00934"/>
    </source>
</evidence>
<sequence>MTFVTTQPELMTAAANQLQGIGSAVAAQNAAAAAPTLAVVPAAADEVSALTAMQFAAHAALYQEVGAQAAAIHAVFVQILRASGTSYAGTEAANAIAAG</sequence>
<reference evidence="2 3" key="1">
    <citation type="journal article" date="2019" name="Emerg. Microbes Infect.">
        <title>Comprehensive subspecies identification of 175 nontuberculous mycobacteria species based on 7547 genomic profiles.</title>
        <authorList>
            <person name="Matsumoto Y."/>
            <person name="Kinjo T."/>
            <person name="Motooka D."/>
            <person name="Nabeya D."/>
            <person name="Jung N."/>
            <person name="Uechi K."/>
            <person name="Horii T."/>
            <person name="Iida T."/>
            <person name="Fujita J."/>
            <person name="Nakamura S."/>
        </authorList>
    </citation>
    <scope>NUCLEOTIDE SEQUENCE [LARGE SCALE GENOMIC DNA]</scope>
    <source>
        <strain evidence="2 3">JCM 12404</strain>
    </source>
</reference>
<feature type="domain" description="PE" evidence="1">
    <location>
        <begin position="4"/>
        <end position="94"/>
    </location>
</feature>